<sequence length="115" mass="11976">MATSTGRQALRSNRCRNVADNGLSDRGPPRRAAPPPQPSARKTPSPTSLPFSVALSSSGGGGDSDDETNKSFSLWLTAKSLFFFSGESAEEGGSGESSEWGNRLSPPAVAAEQHP</sequence>
<feature type="region of interest" description="Disordered" evidence="1">
    <location>
        <begin position="87"/>
        <end position="115"/>
    </location>
</feature>
<dbReference type="EMBL" id="BJWL01000003">
    <property type="protein sequence ID" value="GFY84792.1"/>
    <property type="molecule type" value="Genomic_DNA"/>
</dbReference>
<dbReference type="Proteomes" id="UP000585474">
    <property type="component" value="Unassembled WGS sequence"/>
</dbReference>
<feature type="region of interest" description="Disordered" evidence="1">
    <location>
        <begin position="1"/>
        <end position="69"/>
    </location>
</feature>
<keyword evidence="2" id="KW-0689">Ribosomal protein</keyword>
<evidence type="ECO:0000256" key="1">
    <source>
        <dbReference type="SAM" id="MobiDB-lite"/>
    </source>
</evidence>
<protein>
    <submittedName>
        <fullName evidence="2">50S ribosomal protein-like protein</fullName>
    </submittedName>
</protein>
<proteinExistence type="predicted"/>
<keyword evidence="2" id="KW-0687">Ribonucleoprotein</keyword>
<reference evidence="2 3" key="1">
    <citation type="submission" date="2019-07" db="EMBL/GenBank/DDBJ databases">
        <title>De Novo Assembly of kiwifruit Actinidia rufa.</title>
        <authorList>
            <person name="Sugita-Konishi S."/>
            <person name="Sato K."/>
            <person name="Mori E."/>
            <person name="Abe Y."/>
            <person name="Kisaki G."/>
            <person name="Hamano K."/>
            <person name="Suezawa K."/>
            <person name="Otani M."/>
            <person name="Fukuda T."/>
            <person name="Manabe T."/>
            <person name="Gomi K."/>
            <person name="Tabuchi M."/>
            <person name="Akimitsu K."/>
            <person name="Kataoka I."/>
        </authorList>
    </citation>
    <scope>NUCLEOTIDE SEQUENCE [LARGE SCALE GENOMIC DNA]</scope>
    <source>
        <strain evidence="3">cv. Fuchu</strain>
    </source>
</reference>
<accession>A0A7J0EEN0</accession>
<dbReference type="AlphaFoldDB" id="A0A7J0EEN0"/>
<feature type="compositionally biased region" description="Polar residues" evidence="1">
    <location>
        <begin position="1"/>
        <end position="11"/>
    </location>
</feature>
<keyword evidence="3" id="KW-1185">Reference proteome</keyword>
<gene>
    <name evidence="2" type="ORF">Acr_03g0015660</name>
</gene>
<dbReference type="GO" id="GO:0005840">
    <property type="term" value="C:ribosome"/>
    <property type="evidence" value="ECO:0007669"/>
    <property type="project" value="UniProtKB-KW"/>
</dbReference>
<name>A0A7J0EEN0_9ERIC</name>
<comment type="caution">
    <text evidence="2">The sequence shown here is derived from an EMBL/GenBank/DDBJ whole genome shotgun (WGS) entry which is preliminary data.</text>
</comment>
<organism evidence="2 3">
    <name type="scientific">Actinidia rufa</name>
    <dbReference type="NCBI Taxonomy" id="165716"/>
    <lineage>
        <taxon>Eukaryota</taxon>
        <taxon>Viridiplantae</taxon>
        <taxon>Streptophyta</taxon>
        <taxon>Embryophyta</taxon>
        <taxon>Tracheophyta</taxon>
        <taxon>Spermatophyta</taxon>
        <taxon>Magnoliopsida</taxon>
        <taxon>eudicotyledons</taxon>
        <taxon>Gunneridae</taxon>
        <taxon>Pentapetalae</taxon>
        <taxon>asterids</taxon>
        <taxon>Ericales</taxon>
        <taxon>Actinidiaceae</taxon>
        <taxon>Actinidia</taxon>
    </lineage>
</organism>
<evidence type="ECO:0000313" key="2">
    <source>
        <dbReference type="EMBL" id="GFY84792.1"/>
    </source>
</evidence>
<evidence type="ECO:0000313" key="3">
    <source>
        <dbReference type="Proteomes" id="UP000585474"/>
    </source>
</evidence>